<name>A0A2G8S7C8_9APHY</name>
<feature type="compositionally biased region" description="Basic and acidic residues" evidence="11">
    <location>
        <begin position="1"/>
        <end position="10"/>
    </location>
</feature>
<evidence type="ECO:0000259" key="12">
    <source>
        <dbReference type="PROSITE" id="PS50006"/>
    </source>
</evidence>
<dbReference type="PROSITE" id="PS50006">
    <property type="entry name" value="FHA_DOMAIN"/>
    <property type="match status" value="1"/>
</dbReference>
<dbReference type="GO" id="GO:0004674">
    <property type="term" value="F:protein serine/threonine kinase activity"/>
    <property type="evidence" value="ECO:0007669"/>
    <property type="project" value="UniProtKB-KW"/>
</dbReference>
<sequence>MQSEDDRMMTDDGAQTQQQTQSTQQASQADFTDNTHLWGYLIPCSANLRRIDFQKIKPSYSIGRNREGTKNDIIFPGMKISNFHCVIEWDKNETPSSAIKVTDLSSNGTFINGEKIGKHKVKILRDGNEIAFGTALSQHHLHGGLEDYRFIYRHMACGPATRGLHKHYDVQHELGKGSFATVMKALHRAEDKWYAVKMIHASHLRRNLNSLSESEAKPEDKKGTLAREISILERLQHRNICQLKEVFFEPYSISLVLEWAPGGDLLDYIIKRNGLGEPETKYLTYQICDALAYVHALGIAHRDLKPENVLLTDDKPPVVKVADFGLAKVIDSMTMLRTMCGTPAYLAPEVVNQVPGQEGYNQSVDSWSVGVIVFAMLTMSTPFGDEDMEQDVKTRVSTRKIQWSYLREFNTTPASKDFICGLLDFNPKSRMTLTDACQHEWLAAERINALAMLPPPPPSPAMPTIPGNIASPMPSLADASMRSVVSHTNGMALDDNEDEDAAMETGRTTPPYVPPPQEDGPSQSQSLTAAVNRQPSRLVRRSDIVARAREGGDALPSPSQEMRDRAVREDEEEDENLPTPTATTNGNNRANGRVNNKRKAALDFDGSLTPMSEEDETPEADEPADAPTPRTGAPARQTRRGRGGGAAKKAVAPPVTRRGRGRGSAVAEEAEGPRRSSRLIQAASPAKAPKVARRA</sequence>
<dbReference type="CDD" id="cd05117">
    <property type="entry name" value="STKc_CAMK"/>
    <property type="match status" value="1"/>
</dbReference>
<evidence type="ECO:0000256" key="4">
    <source>
        <dbReference type="ARBA" id="ARBA00022741"/>
    </source>
</evidence>
<keyword evidence="5" id="KW-0418">Kinase</keyword>
<dbReference type="Gene3D" id="1.10.510.10">
    <property type="entry name" value="Transferase(Phosphotransferase) domain 1"/>
    <property type="match status" value="1"/>
</dbReference>
<dbReference type="Gene3D" id="2.60.200.20">
    <property type="match status" value="1"/>
</dbReference>
<keyword evidence="4 8" id="KW-0547">Nucleotide-binding</keyword>
<keyword evidence="3" id="KW-0808">Transferase</keyword>
<evidence type="ECO:0000313" key="14">
    <source>
        <dbReference type="EMBL" id="PIL29680.1"/>
    </source>
</evidence>
<feature type="compositionally biased region" description="Polar residues" evidence="11">
    <location>
        <begin position="520"/>
        <end position="535"/>
    </location>
</feature>
<reference evidence="14 15" key="1">
    <citation type="journal article" date="2015" name="Sci. Rep.">
        <title>Chromosome-level genome map provides insights into diverse defense mechanisms in the medicinal fungus Ganoderma sinense.</title>
        <authorList>
            <person name="Zhu Y."/>
            <person name="Xu J."/>
            <person name="Sun C."/>
            <person name="Zhou S."/>
            <person name="Xu H."/>
            <person name="Nelson D.R."/>
            <person name="Qian J."/>
            <person name="Song J."/>
            <person name="Luo H."/>
            <person name="Xiang L."/>
            <person name="Li Y."/>
            <person name="Xu Z."/>
            <person name="Ji A."/>
            <person name="Wang L."/>
            <person name="Lu S."/>
            <person name="Hayward A."/>
            <person name="Sun W."/>
            <person name="Li X."/>
            <person name="Schwartz D.C."/>
            <person name="Wang Y."/>
            <person name="Chen S."/>
        </authorList>
    </citation>
    <scope>NUCLEOTIDE SEQUENCE [LARGE SCALE GENOMIC DNA]</scope>
    <source>
        <strain evidence="14 15">ZZ0214-1</strain>
    </source>
</reference>
<accession>A0A2G8S7C8</accession>
<dbReference type="Pfam" id="PF00498">
    <property type="entry name" value="FHA"/>
    <property type="match status" value="1"/>
</dbReference>
<feature type="compositionally biased region" description="Low complexity" evidence="11">
    <location>
        <begin position="14"/>
        <end position="28"/>
    </location>
</feature>
<dbReference type="InterPro" id="IPR008271">
    <property type="entry name" value="Ser/Thr_kinase_AS"/>
</dbReference>
<proteinExistence type="inferred from homology"/>
<feature type="domain" description="Protein kinase" evidence="13">
    <location>
        <begin position="168"/>
        <end position="442"/>
    </location>
</feature>
<feature type="binding site" evidence="8">
    <location>
        <begin position="307"/>
        <end position="308"/>
    </location>
    <ligand>
        <name>ATP</name>
        <dbReference type="ChEBI" id="CHEBI:30616"/>
    </ligand>
</feature>
<dbReference type="Proteomes" id="UP000230002">
    <property type="component" value="Unassembled WGS sequence"/>
</dbReference>
<evidence type="ECO:0000256" key="9">
    <source>
        <dbReference type="PIRSR" id="PIRSR630616-3"/>
    </source>
</evidence>
<feature type="cross-link" description="Glycyl lysine isopeptide (Lys-Gly) (interchain with G-Cter in SUMO2)" evidence="9">
    <location>
        <position position="305"/>
    </location>
</feature>
<feature type="compositionally biased region" description="Low complexity" evidence="11">
    <location>
        <begin position="578"/>
        <end position="594"/>
    </location>
</feature>
<dbReference type="PROSITE" id="PS50011">
    <property type="entry name" value="PROTEIN_KINASE_DOM"/>
    <property type="match status" value="1"/>
</dbReference>
<dbReference type="InterPro" id="IPR000253">
    <property type="entry name" value="FHA_dom"/>
</dbReference>
<evidence type="ECO:0000256" key="2">
    <source>
        <dbReference type="ARBA" id="ARBA00022527"/>
    </source>
</evidence>
<comment type="caution">
    <text evidence="14">The sequence shown here is derived from an EMBL/GenBank/DDBJ whole genome shotgun (WGS) entry which is preliminary data.</text>
</comment>
<dbReference type="OrthoDB" id="10252171at2759"/>
<dbReference type="SMART" id="SM00240">
    <property type="entry name" value="FHA"/>
    <property type="match status" value="1"/>
</dbReference>
<evidence type="ECO:0000256" key="8">
    <source>
        <dbReference type="PIRSR" id="PIRSR630616-2"/>
    </source>
</evidence>
<dbReference type="PROSITE" id="PS00107">
    <property type="entry name" value="PROTEIN_KINASE_ATP"/>
    <property type="match status" value="1"/>
</dbReference>
<evidence type="ECO:0000313" key="15">
    <source>
        <dbReference type="Proteomes" id="UP000230002"/>
    </source>
</evidence>
<feature type="binding site" evidence="8">
    <location>
        <begin position="258"/>
        <end position="260"/>
    </location>
    <ligand>
        <name>ATP</name>
        <dbReference type="ChEBI" id="CHEBI:30616"/>
    </ligand>
</feature>
<feature type="compositionally biased region" description="Low complexity" evidence="11">
    <location>
        <begin position="625"/>
        <end position="636"/>
    </location>
</feature>
<dbReference type="SUPFAM" id="SSF49879">
    <property type="entry name" value="SMAD/FHA domain"/>
    <property type="match status" value="1"/>
</dbReference>
<dbReference type="PANTHER" id="PTHR24350">
    <property type="entry name" value="SERINE/THREONINE-PROTEIN KINASE IAL-RELATED"/>
    <property type="match status" value="1"/>
</dbReference>
<protein>
    <submittedName>
        <fullName evidence="14">Transporter</fullName>
    </submittedName>
</protein>
<keyword evidence="6 8" id="KW-0067">ATP-binding</keyword>
<feature type="binding site" evidence="8 10">
    <location>
        <position position="197"/>
    </location>
    <ligand>
        <name>ATP</name>
        <dbReference type="ChEBI" id="CHEBI:30616"/>
    </ligand>
</feature>
<keyword evidence="15" id="KW-1185">Reference proteome</keyword>
<dbReference type="STRING" id="1077348.A0A2G8S7C8"/>
<dbReference type="InterPro" id="IPR011009">
    <property type="entry name" value="Kinase-like_dom_sf"/>
</dbReference>
<keyword evidence="2" id="KW-0723">Serine/threonine-protein kinase</keyword>
<organism evidence="14 15">
    <name type="scientific">Ganoderma sinense ZZ0214-1</name>
    <dbReference type="NCBI Taxonomy" id="1077348"/>
    <lineage>
        <taxon>Eukaryota</taxon>
        <taxon>Fungi</taxon>
        <taxon>Dikarya</taxon>
        <taxon>Basidiomycota</taxon>
        <taxon>Agaricomycotina</taxon>
        <taxon>Agaricomycetes</taxon>
        <taxon>Polyporales</taxon>
        <taxon>Polyporaceae</taxon>
        <taxon>Ganoderma</taxon>
    </lineage>
</organism>
<dbReference type="InterPro" id="IPR000719">
    <property type="entry name" value="Prot_kinase_dom"/>
</dbReference>
<feature type="compositionally biased region" description="Acidic residues" evidence="11">
    <location>
        <begin position="612"/>
        <end position="624"/>
    </location>
</feature>
<evidence type="ECO:0000259" key="13">
    <source>
        <dbReference type="PROSITE" id="PS50011"/>
    </source>
</evidence>
<feature type="binding site" evidence="8">
    <location>
        <position position="323"/>
    </location>
    <ligand>
        <name>ATP</name>
        <dbReference type="ChEBI" id="CHEBI:30616"/>
    </ligand>
</feature>
<evidence type="ECO:0000256" key="5">
    <source>
        <dbReference type="ARBA" id="ARBA00022777"/>
    </source>
</evidence>
<feature type="compositionally biased region" description="Low complexity" evidence="11">
    <location>
        <begin position="647"/>
        <end position="656"/>
    </location>
</feature>
<dbReference type="EMBL" id="AYKW01000019">
    <property type="protein sequence ID" value="PIL29680.1"/>
    <property type="molecule type" value="Genomic_DNA"/>
</dbReference>
<dbReference type="InterPro" id="IPR030616">
    <property type="entry name" value="Aur-like"/>
</dbReference>
<evidence type="ECO:0000256" key="11">
    <source>
        <dbReference type="SAM" id="MobiDB-lite"/>
    </source>
</evidence>
<feature type="region of interest" description="Disordered" evidence="11">
    <location>
        <begin position="1"/>
        <end position="28"/>
    </location>
</feature>
<evidence type="ECO:0000256" key="3">
    <source>
        <dbReference type="ARBA" id="ARBA00022679"/>
    </source>
</evidence>
<dbReference type="SMART" id="SM00220">
    <property type="entry name" value="S_TKc"/>
    <property type="match status" value="1"/>
</dbReference>
<dbReference type="InterPro" id="IPR017441">
    <property type="entry name" value="Protein_kinase_ATP_BS"/>
</dbReference>
<dbReference type="PROSITE" id="PS00108">
    <property type="entry name" value="PROTEIN_KINASE_ST"/>
    <property type="match status" value="1"/>
</dbReference>
<comment type="similarity">
    <text evidence="1">Belongs to the protein kinase superfamily. CAMK Ser/Thr protein kinase family. CHEK2 subfamily.</text>
</comment>
<gene>
    <name evidence="14" type="ORF">GSI_08118</name>
</gene>
<feature type="active site" description="Proton acceptor" evidence="7">
    <location>
        <position position="303"/>
    </location>
</feature>
<dbReference type="AlphaFoldDB" id="A0A2G8S7C8"/>
<dbReference type="FunFam" id="1.10.510.10:FF:000571">
    <property type="entry name" value="Maternal embryonic leucine zipper kinase"/>
    <property type="match status" value="1"/>
</dbReference>
<feature type="domain" description="FHA" evidence="12">
    <location>
        <begin position="60"/>
        <end position="116"/>
    </location>
</feature>
<feature type="region of interest" description="Disordered" evidence="11">
    <location>
        <begin position="491"/>
        <end position="695"/>
    </location>
</feature>
<feature type="compositionally biased region" description="Basic and acidic residues" evidence="11">
    <location>
        <begin position="540"/>
        <end position="552"/>
    </location>
</feature>
<evidence type="ECO:0000256" key="7">
    <source>
        <dbReference type="PIRSR" id="PIRSR630616-1"/>
    </source>
</evidence>
<dbReference type="Pfam" id="PF00069">
    <property type="entry name" value="Pkinase"/>
    <property type="match status" value="1"/>
</dbReference>
<dbReference type="SUPFAM" id="SSF56112">
    <property type="entry name" value="Protein kinase-like (PK-like)"/>
    <property type="match status" value="1"/>
</dbReference>
<dbReference type="GO" id="GO:0005524">
    <property type="term" value="F:ATP binding"/>
    <property type="evidence" value="ECO:0007669"/>
    <property type="project" value="UniProtKB-UniRule"/>
</dbReference>
<dbReference type="InterPro" id="IPR008984">
    <property type="entry name" value="SMAD_FHA_dom_sf"/>
</dbReference>
<evidence type="ECO:0000256" key="10">
    <source>
        <dbReference type="PROSITE-ProRule" id="PRU10141"/>
    </source>
</evidence>
<evidence type="ECO:0000256" key="6">
    <source>
        <dbReference type="ARBA" id="ARBA00022840"/>
    </source>
</evidence>
<evidence type="ECO:0000256" key="1">
    <source>
        <dbReference type="ARBA" id="ARBA00005575"/>
    </source>
</evidence>